<sequence length="73" mass="8439">MIKSAASTRSLRNQSVTSELDKRKFNDNQNDNNFDNGKNIKRIKLIKDESIDYITKELKFDIDTKSDQSNDGK</sequence>
<evidence type="ECO:0000256" key="1">
    <source>
        <dbReference type="SAM" id="MobiDB-lite"/>
    </source>
</evidence>
<accession>A0A2N0NC56</accession>
<evidence type="ECO:0000313" key="2">
    <source>
        <dbReference type="EMBL" id="PKB92150.1"/>
    </source>
</evidence>
<evidence type="ECO:0000313" key="3">
    <source>
        <dbReference type="Proteomes" id="UP000232722"/>
    </source>
</evidence>
<proteinExistence type="predicted"/>
<reference evidence="2 3" key="2">
    <citation type="submission" date="2017-09" db="EMBL/GenBank/DDBJ databases">
        <title>Extensive intraspecific genome diversity in a model arbuscular mycorrhizal fungus.</title>
        <authorList>
            <person name="Chen E.C."/>
            <person name="Morin E."/>
            <person name="Beaudet D."/>
            <person name="Noel J."/>
            <person name="Ndikumana S."/>
            <person name="Charron P."/>
            <person name="St-Onge C."/>
            <person name="Giorgi J."/>
            <person name="Grigoriev I.V."/>
            <person name="Roux C."/>
            <person name="Martin F.M."/>
            <person name="Corradi N."/>
        </authorList>
    </citation>
    <scope>NUCLEOTIDE SEQUENCE [LARGE SCALE GENOMIC DNA]</scope>
    <source>
        <strain evidence="2 3">A5</strain>
    </source>
</reference>
<dbReference type="Proteomes" id="UP000232722">
    <property type="component" value="Unassembled WGS sequence"/>
</dbReference>
<feature type="compositionally biased region" description="Polar residues" evidence="1">
    <location>
        <begin position="1"/>
        <end position="18"/>
    </location>
</feature>
<feature type="region of interest" description="Disordered" evidence="1">
    <location>
        <begin position="1"/>
        <end position="39"/>
    </location>
</feature>
<gene>
    <name evidence="2" type="ORF">RhiirA5_445804</name>
</gene>
<dbReference type="AlphaFoldDB" id="A0A2N0NC56"/>
<name>A0A2N0NC56_9GLOM</name>
<protein>
    <submittedName>
        <fullName evidence="2">Uncharacterized protein</fullName>
    </submittedName>
</protein>
<dbReference type="EMBL" id="LLXJ01012114">
    <property type="protein sequence ID" value="PKB92150.1"/>
    <property type="molecule type" value="Genomic_DNA"/>
</dbReference>
<feature type="compositionally biased region" description="Low complexity" evidence="1">
    <location>
        <begin position="27"/>
        <end position="37"/>
    </location>
</feature>
<organism evidence="2 3">
    <name type="scientific">Rhizophagus irregularis</name>
    <dbReference type="NCBI Taxonomy" id="588596"/>
    <lineage>
        <taxon>Eukaryota</taxon>
        <taxon>Fungi</taxon>
        <taxon>Fungi incertae sedis</taxon>
        <taxon>Mucoromycota</taxon>
        <taxon>Glomeromycotina</taxon>
        <taxon>Glomeromycetes</taxon>
        <taxon>Glomerales</taxon>
        <taxon>Glomeraceae</taxon>
        <taxon>Rhizophagus</taxon>
    </lineage>
</organism>
<comment type="caution">
    <text evidence="2">The sequence shown here is derived from an EMBL/GenBank/DDBJ whole genome shotgun (WGS) entry which is preliminary data.</text>
</comment>
<reference evidence="2 3" key="1">
    <citation type="submission" date="2016-04" db="EMBL/GenBank/DDBJ databases">
        <title>Genome analyses suggest a sexual origin of heterokaryosis in a supposedly ancient asexual fungus.</title>
        <authorList>
            <person name="Ropars J."/>
            <person name="Sedzielewska K."/>
            <person name="Noel J."/>
            <person name="Charron P."/>
            <person name="Farinelli L."/>
            <person name="Marton T."/>
            <person name="Kruger M."/>
            <person name="Pelin A."/>
            <person name="Brachmann A."/>
            <person name="Corradi N."/>
        </authorList>
    </citation>
    <scope>NUCLEOTIDE SEQUENCE [LARGE SCALE GENOMIC DNA]</scope>
    <source>
        <strain evidence="2 3">A5</strain>
    </source>
</reference>